<evidence type="ECO:0000256" key="3">
    <source>
        <dbReference type="ARBA" id="ARBA00022884"/>
    </source>
</evidence>
<evidence type="ECO:0000256" key="1">
    <source>
        <dbReference type="ARBA" id="ARBA00007151"/>
    </source>
</evidence>
<dbReference type="AlphaFoldDB" id="A0A1J5B8U8"/>
<dbReference type="FunFam" id="1.10.455.10:FF:000001">
    <property type="entry name" value="30S ribosomal protein S7"/>
    <property type="match status" value="1"/>
</dbReference>
<reference evidence="8 9" key="1">
    <citation type="journal article" date="2016" name="Environ. Microbiol.">
        <title>Genomic resolution of a cold subsurface aquifer community provides metabolic insights for novel microbes adapted to high CO concentrations.</title>
        <authorList>
            <person name="Probst A.J."/>
            <person name="Castelle C.J."/>
            <person name="Singh A."/>
            <person name="Brown C.T."/>
            <person name="Anantharaman K."/>
            <person name="Sharon I."/>
            <person name="Hug L.A."/>
            <person name="Burstein D."/>
            <person name="Emerson J.B."/>
            <person name="Thomas B.C."/>
            <person name="Banfield J.F."/>
        </authorList>
    </citation>
    <scope>NUCLEOTIDE SEQUENCE [LARGE SCALE GENOMIC DNA]</scope>
    <source>
        <strain evidence="8">CG2_30_44_31</strain>
    </source>
</reference>
<sequence length="159" mass="17886">MSRSGKITKITIDSDPIYNSRLVAKIINVVMKDGKKSIAQKQVYQALDILKAKTKADPLNSLRQALDNVKPSMEVRSRRIGGAAYQVPSPVRGDRKESLSIRWVINAARARSNREFHRFSAKLAAELFDALNNQGGAIEKKNQMTKMAEANKAFSHFRW</sequence>
<dbReference type="GO" id="GO:0000049">
    <property type="term" value="F:tRNA binding"/>
    <property type="evidence" value="ECO:0007669"/>
    <property type="project" value="UniProtKB-UniRule"/>
</dbReference>
<dbReference type="NCBIfam" id="TIGR01029">
    <property type="entry name" value="rpsG_bact"/>
    <property type="match status" value="1"/>
</dbReference>
<keyword evidence="5 6" id="KW-0687">Ribonucleoprotein</keyword>
<comment type="caution">
    <text evidence="8">The sequence shown here is derived from an EMBL/GenBank/DDBJ whole genome shotgun (WGS) entry which is preliminary data.</text>
</comment>
<accession>A0A1J5B8U8</accession>
<evidence type="ECO:0000313" key="8">
    <source>
        <dbReference type="EMBL" id="OIP03376.1"/>
    </source>
</evidence>
<comment type="function">
    <text evidence="6">One of the primary rRNA binding proteins, it binds directly to 16S rRNA where it nucleates assembly of the head domain of the 30S subunit. Is located at the subunit interface close to the decoding center, probably blocks exit of the E-site tRNA.</text>
</comment>
<dbReference type="GO" id="GO:0006412">
    <property type="term" value="P:translation"/>
    <property type="evidence" value="ECO:0007669"/>
    <property type="project" value="UniProtKB-UniRule"/>
</dbReference>
<protein>
    <recommendedName>
        <fullName evidence="6">Small ribosomal subunit protein uS7</fullName>
    </recommendedName>
</protein>
<dbReference type="GO" id="GO:0003735">
    <property type="term" value="F:structural constituent of ribosome"/>
    <property type="evidence" value="ECO:0007669"/>
    <property type="project" value="InterPro"/>
</dbReference>
<feature type="domain" description="Small ribosomal subunit protein uS7" evidence="7">
    <location>
        <begin position="3"/>
        <end position="152"/>
    </location>
</feature>
<evidence type="ECO:0000259" key="7">
    <source>
        <dbReference type="Pfam" id="PF00177"/>
    </source>
</evidence>
<dbReference type="Proteomes" id="UP000183605">
    <property type="component" value="Unassembled WGS sequence"/>
</dbReference>
<dbReference type="InterPro" id="IPR023798">
    <property type="entry name" value="Ribosomal_uS7_dom"/>
</dbReference>
<dbReference type="HAMAP" id="MF_00480_B">
    <property type="entry name" value="Ribosomal_uS7_B"/>
    <property type="match status" value="1"/>
</dbReference>
<evidence type="ECO:0000313" key="9">
    <source>
        <dbReference type="Proteomes" id="UP000183605"/>
    </source>
</evidence>
<dbReference type="Pfam" id="PF00177">
    <property type="entry name" value="Ribosomal_S7"/>
    <property type="match status" value="1"/>
</dbReference>
<dbReference type="PIRSF" id="PIRSF002122">
    <property type="entry name" value="RPS7p_RPS7a_RPS5e_RPS7o"/>
    <property type="match status" value="1"/>
</dbReference>
<evidence type="ECO:0000256" key="2">
    <source>
        <dbReference type="ARBA" id="ARBA00022730"/>
    </source>
</evidence>
<dbReference type="Gene3D" id="1.10.455.10">
    <property type="entry name" value="Ribosomal protein S7 domain"/>
    <property type="match status" value="1"/>
</dbReference>
<name>A0A1J5B8U8_9BACT</name>
<dbReference type="SUPFAM" id="SSF47973">
    <property type="entry name" value="Ribosomal protein S7"/>
    <property type="match status" value="1"/>
</dbReference>
<keyword evidence="2 6" id="KW-0699">rRNA-binding</keyword>
<dbReference type="InterPro" id="IPR005717">
    <property type="entry name" value="Ribosomal_uS7_bac/org-type"/>
</dbReference>
<dbReference type="InterPro" id="IPR036823">
    <property type="entry name" value="Ribosomal_uS7_dom_sf"/>
</dbReference>
<evidence type="ECO:0000256" key="6">
    <source>
        <dbReference type="HAMAP-Rule" id="MF_00480"/>
    </source>
</evidence>
<gene>
    <name evidence="6" type="primary">rpsG</name>
    <name evidence="8" type="ORF">AUK18_02160</name>
</gene>
<keyword evidence="3 6" id="KW-0694">RNA-binding</keyword>
<dbReference type="GO" id="GO:0015935">
    <property type="term" value="C:small ribosomal subunit"/>
    <property type="evidence" value="ECO:0007669"/>
    <property type="project" value="InterPro"/>
</dbReference>
<dbReference type="CDD" id="cd14869">
    <property type="entry name" value="uS7_Bacteria"/>
    <property type="match status" value="1"/>
</dbReference>
<evidence type="ECO:0000256" key="5">
    <source>
        <dbReference type="ARBA" id="ARBA00023274"/>
    </source>
</evidence>
<dbReference type="InterPro" id="IPR000235">
    <property type="entry name" value="Ribosomal_uS7"/>
</dbReference>
<keyword evidence="4 6" id="KW-0689">Ribosomal protein</keyword>
<dbReference type="GO" id="GO:0019843">
    <property type="term" value="F:rRNA binding"/>
    <property type="evidence" value="ECO:0007669"/>
    <property type="project" value="UniProtKB-UniRule"/>
</dbReference>
<proteinExistence type="inferred from homology"/>
<dbReference type="PANTHER" id="PTHR11205">
    <property type="entry name" value="RIBOSOMAL PROTEIN S7"/>
    <property type="match status" value="1"/>
</dbReference>
<dbReference type="EMBL" id="MNXQ01000040">
    <property type="protein sequence ID" value="OIP03376.1"/>
    <property type="molecule type" value="Genomic_DNA"/>
</dbReference>
<comment type="similarity">
    <text evidence="1 6">Belongs to the universal ribosomal protein uS7 family.</text>
</comment>
<organism evidence="8 9">
    <name type="scientific">Candidatus Beckwithbacteria bacterium CG2_30_44_31</name>
    <dbReference type="NCBI Taxonomy" id="1805035"/>
    <lineage>
        <taxon>Bacteria</taxon>
        <taxon>Candidatus Beckwithiibacteriota</taxon>
    </lineage>
</organism>
<keyword evidence="6" id="KW-0820">tRNA-binding</keyword>
<comment type="subunit">
    <text evidence="6">Part of the 30S ribosomal subunit. Contacts proteins S9 and S11.</text>
</comment>
<evidence type="ECO:0000256" key="4">
    <source>
        <dbReference type="ARBA" id="ARBA00022980"/>
    </source>
</evidence>